<dbReference type="EMBL" id="JAAMPC010000014">
    <property type="protein sequence ID" value="KAG2262270.1"/>
    <property type="molecule type" value="Genomic_DNA"/>
</dbReference>
<keyword evidence="5" id="KW-1185">Reference proteome</keyword>
<comment type="caution">
    <text evidence="4">The sequence shown here is derived from an EMBL/GenBank/DDBJ whole genome shotgun (WGS) entry which is preliminary data.</text>
</comment>
<dbReference type="GO" id="GO:0005737">
    <property type="term" value="C:cytoplasm"/>
    <property type="evidence" value="ECO:0007669"/>
    <property type="project" value="UniProtKB-ARBA"/>
</dbReference>
<evidence type="ECO:0000256" key="1">
    <source>
        <dbReference type="ARBA" id="ARBA00007692"/>
    </source>
</evidence>
<dbReference type="Proteomes" id="UP000886595">
    <property type="component" value="Unassembled WGS sequence"/>
</dbReference>
<dbReference type="AlphaFoldDB" id="A0A8X7Q4F9"/>
<dbReference type="PANTHER" id="PTHR13068:SF155">
    <property type="entry name" value="MITOCHONDRIAL TRANSCRIPTION TERMINATION FACTOR FAMILY PROTEIN"/>
    <property type="match status" value="1"/>
</dbReference>
<keyword evidence="2" id="KW-0806">Transcription termination</keyword>
<keyword evidence="3" id="KW-0809">Transit peptide</keyword>
<proteinExistence type="inferred from homology"/>
<name>A0A8X7Q4F9_BRACI</name>
<gene>
    <name evidence="4" type="ORF">Bca52824_069349</name>
</gene>
<dbReference type="GO" id="GO:0006353">
    <property type="term" value="P:DNA-templated transcription termination"/>
    <property type="evidence" value="ECO:0007669"/>
    <property type="project" value="UniProtKB-KW"/>
</dbReference>
<accession>A0A8X7Q4F9</accession>
<dbReference type="PANTHER" id="PTHR13068">
    <property type="entry name" value="CGI-12 PROTEIN-RELATED"/>
    <property type="match status" value="1"/>
</dbReference>
<organism evidence="4 5">
    <name type="scientific">Brassica carinata</name>
    <name type="common">Ethiopian mustard</name>
    <name type="synonym">Abyssinian cabbage</name>
    <dbReference type="NCBI Taxonomy" id="52824"/>
    <lineage>
        <taxon>Eukaryota</taxon>
        <taxon>Viridiplantae</taxon>
        <taxon>Streptophyta</taxon>
        <taxon>Embryophyta</taxon>
        <taxon>Tracheophyta</taxon>
        <taxon>Spermatophyta</taxon>
        <taxon>Magnoliopsida</taxon>
        <taxon>eudicotyledons</taxon>
        <taxon>Gunneridae</taxon>
        <taxon>Pentapetalae</taxon>
        <taxon>rosids</taxon>
        <taxon>malvids</taxon>
        <taxon>Brassicales</taxon>
        <taxon>Brassicaceae</taxon>
        <taxon>Brassiceae</taxon>
        <taxon>Brassica</taxon>
    </lineage>
</organism>
<dbReference type="OrthoDB" id="637682at2759"/>
<evidence type="ECO:0000256" key="2">
    <source>
        <dbReference type="ARBA" id="ARBA00022472"/>
    </source>
</evidence>
<comment type="similarity">
    <text evidence="1">Belongs to the mTERF family.</text>
</comment>
<dbReference type="Gene3D" id="1.25.70.10">
    <property type="entry name" value="Transcription termination factor 3, mitochondrial"/>
    <property type="match status" value="1"/>
</dbReference>
<evidence type="ECO:0000256" key="3">
    <source>
        <dbReference type="ARBA" id="ARBA00022946"/>
    </source>
</evidence>
<evidence type="ECO:0000313" key="4">
    <source>
        <dbReference type="EMBL" id="KAG2262270.1"/>
    </source>
</evidence>
<evidence type="ECO:0000313" key="5">
    <source>
        <dbReference type="Proteomes" id="UP000886595"/>
    </source>
</evidence>
<protein>
    <submittedName>
        <fullName evidence="4">Uncharacterized protein</fullName>
    </submittedName>
</protein>
<keyword evidence="2" id="KW-0804">Transcription</keyword>
<sequence>MPHLRVAVKQIVFSAFSNPFSSATSAQDGRKGQNFTVSYLVDSLGFTSKLAESISRKISSEAKSDPDSVLGLLKRYGFTDSQIFSIVTNYPRLLIADAEKSLAPKFQFLKSTRGASTSELTEVLSKVPKILGLKKVKAFSLYYDFIKEVIEADKSSIGYKKLPQSESSRQENKLRNISVLRDLGVPQKLLFSLLFSNFQTVSGKEKFEETLKKVLEMGFDPTTFKFVQALNTVYQLSEKTTEEKVSVFCTRLGFAASDVWEMFKKNPSLLTLSEKNILNSIESFLGLGFSRDEFAMLAKCHPQCLNYSAEMVKKKIEFLVKEMNWTAKAVVSNPSVLGYSLVKRTVPRCKVIKALMSRGLLGSELPSVGSVLICTTEVFIERYVMKHDEDKKLVAKLMAMFTGDRASP</sequence>
<dbReference type="SMART" id="SM00733">
    <property type="entry name" value="Mterf"/>
    <property type="match status" value="7"/>
</dbReference>
<dbReference type="GO" id="GO:0003676">
    <property type="term" value="F:nucleic acid binding"/>
    <property type="evidence" value="ECO:0007669"/>
    <property type="project" value="InterPro"/>
</dbReference>
<reference evidence="4 5" key="1">
    <citation type="submission" date="2020-02" db="EMBL/GenBank/DDBJ databases">
        <authorList>
            <person name="Ma Q."/>
            <person name="Huang Y."/>
            <person name="Song X."/>
            <person name="Pei D."/>
        </authorList>
    </citation>
    <scope>NUCLEOTIDE SEQUENCE [LARGE SCALE GENOMIC DNA]</scope>
    <source>
        <strain evidence="4">Sxm20200214</strain>
        <tissue evidence="4">Leaf</tissue>
    </source>
</reference>
<dbReference type="InterPro" id="IPR003690">
    <property type="entry name" value="MTERF"/>
</dbReference>
<keyword evidence="2" id="KW-0805">Transcription regulation</keyword>
<dbReference type="Pfam" id="PF02536">
    <property type="entry name" value="mTERF"/>
    <property type="match status" value="1"/>
</dbReference>
<dbReference type="InterPro" id="IPR038538">
    <property type="entry name" value="MTERF_sf"/>
</dbReference>